<evidence type="ECO:0000256" key="1">
    <source>
        <dbReference type="ARBA" id="ARBA00010282"/>
    </source>
</evidence>
<dbReference type="Proteomes" id="UP000239388">
    <property type="component" value="Unassembled WGS sequence"/>
</dbReference>
<evidence type="ECO:0000313" key="4">
    <source>
        <dbReference type="Proteomes" id="UP000239388"/>
    </source>
</evidence>
<dbReference type="Pfam" id="PF02657">
    <property type="entry name" value="SufE"/>
    <property type="match status" value="1"/>
</dbReference>
<dbReference type="EMBL" id="PUIB01000024">
    <property type="protein sequence ID" value="PQO28692.1"/>
    <property type="molecule type" value="Genomic_DNA"/>
</dbReference>
<dbReference type="PANTHER" id="PTHR43597:SF5">
    <property type="entry name" value="SUFE-LIKE PROTEIN 2, CHLOROPLASTIC"/>
    <property type="match status" value="1"/>
</dbReference>
<dbReference type="SUPFAM" id="SSF82649">
    <property type="entry name" value="SufE/NifU"/>
    <property type="match status" value="1"/>
</dbReference>
<organism evidence="3 4">
    <name type="scientific">Blastopirellula marina</name>
    <dbReference type="NCBI Taxonomy" id="124"/>
    <lineage>
        <taxon>Bacteria</taxon>
        <taxon>Pseudomonadati</taxon>
        <taxon>Planctomycetota</taxon>
        <taxon>Planctomycetia</taxon>
        <taxon>Pirellulales</taxon>
        <taxon>Pirellulaceae</taxon>
        <taxon>Blastopirellula</taxon>
    </lineage>
</organism>
<accession>A0A2S8F971</accession>
<dbReference type="PANTHER" id="PTHR43597">
    <property type="entry name" value="SULFUR ACCEPTOR PROTEIN CSDE"/>
    <property type="match status" value="1"/>
</dbReference>
<dbReference type="RefSeq" id="WP_105357875.1">
    <property type="nucleotide sequence ID" value="NZ_PUIB01000024.1"/>
</dbReference>
<dbReference type="AlphaFoldDB" id="A0A2S8F971"/>
<dbReference type="Gene3D" id="3.90.1010.10">
    <property type="match status" value="1"/>
</dbReference>
<gene>
    <name evidence="3" type="ORF">C5Y98_23190</name>
</gene>
<dbReference type="OrthoDB" id="9799320at2"/>
<comment type="similarity">
    <text evidence="1">Belongs to the SufE family.</text>
</comment>
<protein>
    <submittedName>
        <fullName evidence="3">Cysteine desulfuration protein SufE</fullName>
    </submittedName>
</protein>
<name>A0A2S8F971_9BACT</name>
<feature type="domain" description="Fe-S metabolism associated" evidence="2">
    <location>
        <begin position="15"/>
        <end position="137"/>
    </location>
</feature>
<reference evidence="3 4" key="1">
    <citation type="submission" date="2018-02" db="EMBL/GenBank/DDBJ databases">
        <title>Comparative genomes isolates from brazilian mangrove.</title>
        <authorList>
            <person name="Araujo J.E."/>
            <person name="Taketani R.G."/>
            <person name="Silva M.C.P."/>
            <person name="Loureco M.V."/>
            <person name="Andreote F.D."/>
        </authorList>
    </citation>
    <scope>NUCLEOTIDE SEQUENCE [LARGE SCALE GENOMIC DNA]</scope>
    <source>
        <strain evidence="3 4">NAP PRIS-MGV</strain>
    </source>
</reference>
<proteinExistence type="inferred from homology"/>
<evidence type="ECO:0000313" key="3">
    <source>
        <dbReference type="EMBL" id="PQO28692.1"/>
    </source>
</evidence>
<comment type="caution">
    <text evidence="3">The sequence shown here is derived from an EMBL/GenBank/DDBJ whole genome shotgun (WGS) entry which is preliminary data.</text>
</comment>
<sequence>MLNEPPALTPEELIDDFEFMETKEERLKLIVELGRELPEFPEELRRDEFKVQGCQSQVWLVPQIVEEEDGTKRILFQADSDAHIVKGLVGILVMLLSGKTPQEILDFDLRGLFDRLKLEKHLVPARSNGLHSMVRRIGDIAAHAQ</sequence>
<dbReference type="InterPro" id="IPR003808">
    <property type="entry name" value="Fe-S_metab-assoc_dom"/>
</dbReference>
<evidence type="ECO:0000259" key="2">
    <source>
        <dbReference type="Pfam" id="PF02657"/>
    </source>
</evidence>